<dbReference type="Proteomes" id="UP000656319">
    <property type="component" value="Unassembled WGS sequence"/>
</dbReference>
<evidence type="ECO:0000313" key="11">
    <source>
        <dbReference type="Proteomes" id="UP000656319"/>
    </source>
</evidence>
<evidence type="ECO:0000256" key="2">
    <source>
        <dbReference type="ARBA" id="ARBA00006448"/>
    </source>
</evidence>
<name>A0ABN7I8U5_9BURK</name>
<evidence type="ECO:0000259" key="8">
    <source>
        <dbReference type="Pfam" id="PF04239"/>
    </source>
</evidence>
<keyword evidence="4 7" id="KW-0812">Transmembrane</keyword>
<organism evidence="10 11">
    <name type="scientific">Paraburkholderia hiiakae</name>
    <dbReference type="NCBI Taxonomy" id="1081782"/>
    <lineage>
        <taxon>Bacteria</taxon>
        <taxon>Pseudomonadati</taxon>
        <taxon>Pseudomonadota</taxon>
        <taxon>Betaproteobacteria</taxon>
        <taxon>Burkholderiales</taxon>
        <taxon>Burkholderiaceae</taxon>
        <taxon>Paraburkholderia</taxon>
    </lineage>
</organism>
<keyword evidence="3" id="KW-1003">Cell membrane</keyword>
<evidence type="ECO:0008006" key="12">
    <source>
        <dbReference type="Google" id="ProtNLM"/>
    </source>
</evidence>
<dbReference type="InterPro" id="IPR023090">
    <property type="entry name" value="UPF0702_alpha/beta_dom_sf"/>
</dbReference>
<dbReference type="RefSeq" id="WP_201699640.1">
    <property type="nucleotide sequence ID" value="NZ_CAJHCQ010000021.1"/>
</dbReference>
<protein>
    <recommendedName>
        <fullName evidence="12">DUF421 domain-containing protein</fullName>
    </recommendedName>
</protein>
<dbReference type="Pfam" id="PF04239">
    <property type="entry name" value="DUF421"/>
    <property type="match status" value="1"/>
</dbReference>
<sequence>MNVLIALFGEGKDLDALQMSARAVVAFLCALVLIRISGRRSFGQRSAFDYVVAILLGATLSRFIVGASPAVPTIAASLMLVLLHRALGWLCVRSSFVDGLLGGAVRRIYQNGEFDDAQMTAALITRDDVHETVRDKLHATSLDAVDSALLERNGQISLILKPVAPDTADFRNQSLTAKADGGRSR</sequence>
<comment type="caution">
    <text evidence="10">The sequence shown here is derived from an EMBL/GenBank/DDBJ whole genome shotgun (WGS) entry which is preliminary data.</text>
</comment>
<evidence type="ECO:0000256" key="1">
    <source>
        <dbReference type="ARBA" id="ARBA00004651"/>
    </source>
</evidence>
<proteinExistence type="inferred from homology"/>
<keyword evidence="5 7" id="KW-1133">Transmembrane helix</keyword>
<dbReference type="PANTHER" id="PTHR34582">
    <property type="entry name" value="UPF0702 TRANSMEMBRANE PROTEIN YCAP"/>
    <property type="match status" value="1"/>
</dbReference>
<accession>A0ABN7I8U5</accession>
<evidence type="ECO:0000259" key="9">
    <source>
        <dbReference type="Pfam" id="PF20730"/>
    </source>
</evidence>
<feature type="domain" description="YetF C-terminal" evidence="8">
    <location>
        <begin position="94"/>
        <end position="163"/>
    </location>
</feature>
<dbReference type="Pfam" id="PF20730">
    <property type="entry name" value="YetF_N"/>
    <property type="match status" value="1"/>
</dbReference>
<evidence type="ECO:0000256" key="6">
    <source>
        <dbReference type="ARBA" id="ARBA00023136"/>
    </source>
</evidence>
<evidence type="ECO:0000256" key="7">
    <source>
        <dbReference type="SAM" id="Phobius"/>
    </source>
</evidence>
<evidence type="ECO:0000256" key="5">
    <source>
        <dbReference type="ARBA" id="ARBA00022989"/>
    </source>
</evidence>
<comment type="subcellular location">
    <subcellularLocation>
        <location evidence="1">Cell membrane</location>
        <topology evidence="1">Multi-pass membrane protein</topology>
    </subcellularLocation>
</comment>
<keyword evidence="11" id="KW-1185">Reference proteome</keyword>
<gene>
    <name evidence="10" type="ORF">LMG27952_06116</name>
</gene>
<feature type="transmembrane region" description="Helical" evidence="7">
    <location>
        <begin position="20"/>
        <end position="38"/>
    </location>
</feature>
<keyword evidence="6 7" id="KW-0472">Membrane</keyword>
<reference evidence="10 11" key="1">
    <citation type="submission" date="2020-10" db="EMBL/GenBank/DDBJ databases">
        <authorList>
            <person name="Peeters C."/>
        </authorList>
    </citation>
    <scope>NUCLEOTIDE SEQUENCE [LARGE SCALE GENOMIC DNA]</scope>
    <source>
        <strain evidence="10 11">LMG 27952</strain>
    </source>
</reference>
<dbReference type="InterPro" id="IPR007353">
    <property type="entry name" value="DUF421"/>
</dbReference>
<comment type="similarity">
    <text evidence="2">Belongs to the UPF0702 family.</text>
</comment>
<feature type="domain" description="YetF-like N-terminal transmembrane" evidence="9">
    <location>
        <begin position="17"/>
        <end position="80"/>
    </location>
</feature>
<dbReference type="InterPro" id="IPR048454">
    <property type="entry name" value="YetF_N"/>
</dbReference>
<evidence type="ECO:0000256" key="4">
    <source>
        <dbReference type="ARBA" id="ARBA00022692"/>
    </source>
</evidence>
<dbReference type="Gene3D" id="3.30.240.20">
    <property type="entry name" value="bsu07140 like domains"/>
    <property type="match status" value="1"/>
</dbReference>
<feature type="transmembrane region" description="Helical" evidence="7">
    <location>
        <begin position="50"/>
        <end position="68"/>
    </location>
</feature>
<evidence type="ECO:0000313" key="10">
    <source>
        <dbReference type="EMBL" id="CAD6556472.1"/>
    </source>
</evidence>
<evidence type="ECO:0000256" key="3">
    <source>
        <dbReference type="ARBA" id="ARBA00022475"/>
    </source>
</evidence>
<dbReference type="PANTHER" id="PTHR34582:SF6">
    <property type="entry name" value="UPF0702 TRANSMEMBRANE PROTEIN YCAP"/>
    <property type="match status" value="1"/>
</dbReference>
<dbReference type="EMBL" id="CAJHCQ010000021">
    <property type="protein sequence ID" value="CAD6556472.1"/>
    <property type="molecule type" value="Genomic_DNA"/>
</dbReference>